<reference evidence="9 10" key="1">
    <citation type="journal article" date="2019" name="Commun. Biol.">
        <title>The bagworm genome reveals a unique fibroin gene that provides high tensile strength.</title>
        <authorList>
            <person name="Kono N."/>
            <person name="Nakamura H."/>
            <person name="Ohtoshi R."/>
            <person name="Tomita M."/>
            <person name="Numata K."/>
            <person name="Arakawa K."/>
        </authorList>
    </citation>
    <scope>NUCLEOTIDE SEQUENCE [LARGE SCALE GENOMIC DNA]</scope>
</reference>
<keyword evidence="10" id="KW-1185">Reference proteome</keyword>
<dbReference type="OrthoDB" id="10249567at2759"/>
<dbReference type="Gene3D" id="1.25.40.420">
    <property type="match status" value="1"/>
</dbReference>
<evidence type="ECO:0000313" key="9">
    <source>
        <dbReference type="EMBL" id="GBP51332.1"/>
    </source>
</evidence>
<dbReference type="Pfam" id="PF00651">
    <property type="entry name" value="BTB"/>
    <property type="match status" value="1"/>
</dbReference>
<keyword evidence="3" id="KW-0880">Kelch repeat</keyword>
<dbReference type="GO" id="GO:0016567">
    <property type="term" value="P:protein ubiquitination"/>
    <property type="evidence" value="ECO:0007669"/>
    <property type="project" value="UniProtKB-UniPathway"/>
</dbReference>
<evidence type="ECO:0000256" key="2">
    <source>
        <dbReference type="ARBA" id="ARBA00013699"/>
    </source>
</evidence>
<dbReference type="SUPFAM" id="SSF54695">
    <property type="entry name" value="POZ domain"/>
    <property type="match status" value="1"/>
</dbReference>
<dbReference type="PANTHER" id="PTHR24412:SF489">
    <property type="entry name" value="RING FINGER DOMAIN AND KELCH REPEAT-CONTAINING PROTEIN DDB_G0271372"/>
    <property type="match status" value="1"/>
</dbReference>
<organism evidence="9 10">
    <name type="scientific">Eumeta variegata</name>
    <name type="common">Bagworm moth</name>
    <name type="synonym">Eumeta japonica</name>
    <dbReference type="NCBI Taxonomy" id="151549"/>
    <lineage>
        <taxon>Eukaryota</taxon>
        <taxon>Metazoa</taxon>
        <taxon>Ecdysozoa</taxon>
        <taxon>Arthropoda</taxon>
        <taxon>Hexapoda</taxon>
        <taxon>Insecta</taxon>
        <taxon>Pterygota</taxon>
        <taxon>Neoptera</taxon>
        <taxon>Endopterygota</taxon>
        <taxon>Lepidoptera</taxon>
        <taxon>Glossata</taxon>
        <taxon>Ditrysia</taxon>
        <taxon>Tineoidea</taxon>
        <taxon>Psychidae</taxon>
        <taxon>Oiketicinae</taxon>
        <taxon>Eumeta</taxon>
    </lineage>
</organism>
<accession>A0A4C1WLF5</accession>
<dbReference type="PIRSF" id="PIRSF037037">
    <property type="entry name" value="Kelch-like_protein_gigaxonin"/>
    <property type="match status" value="1"/>
</dbReference>
<dbReference type="Gene3D" id="3.30.710.10">
    <property type="entry name" value="Potassium Channel Kv1.1, Chain A"/>
    <property type="match status" value="1"/>
</dbReference>
<dbReference type="EMBL" id="BGZK01000579">
    <property type="protein sequence ID" value="GBP51332.1"/>
    <property type="molecule type" value="Genomic_DNA"/>
</dbReference>
<dbReference type="Gene3D" id="2.120.10.80">
    <property type="entry name" value="Kelch-type beta propeller"/>
    <property type="match status" value="2"/>
</dbReference>
<dbReference type="SMART" id="SM00875">
    <property type="entry name" value="BACK"/>
    <property type="match status" value="1"/>
</dbReference>
<evidence type="ECO:0000259" key="8">
    <source>
        <dbReference type="PROSITE" id="PS50097"/>
    </source>
</evidence>
<dbReference type="SMART" id="SM00612">
    <property type="entry name" value="Kelch"/>
    <property type="match status" value="3"/>
</dbReference>
<keyword evidence="5" id="KW-0833">Ubl conjugation pathway</keyword>
<dbReference type="Pfam" id="PF01344">
    <property type="entry name" value="Kelch_1"/>
    <property type="match status" value="3"/>
</dbReference>
<evidence type="ECO:0000256" key="1">
    <source>
        <dbReference type="ARBA" id="ARBA00004906"/>
    </source>
</evidence>
<comment type="function">
    <text evidence="7">Probable substrate-specific adapter of an E3 ubiquitin-protein ligase complex which mediates the ubiquitination and subsequent proteasomal degradation of target proteins. May have a role in synapse differentiation and growth.</text>
</comment>
<keyword evidence="6" id="KW-0009">Actin-binding</keyword>
<dbReference type="InterPro" id="IPR011333">
    <property type="entry name" value="SKP1/BTB/POZ_sf"/>
</dbReference>
<evidence type="ECO:0000256" key="6">
    <source>
        <dbReference type="ARBA" id="ARBA00023203"/>
    </source>
</evidence>
<evidence type="ECO:0000256" key="5">
    <source>
        <dbReference type="ARBA" id="ARBA00022786"/>
    </source>
</evidence>
<comment type="caution">
    <text evidence="9">The sequence shown here is derived from an EMBL/GenBank/DDBJ whole genome shotgun (WGS) entry which is preliminary data.</text>
</comment>
<dbReference type="AlphaFoldDB" id="A0A4C1WLF5"/>
<keyword evidence="4" id="KW-0677">Repeat</keyword>
<sequence>MEFYDKKVVLSCKTTAAKFEEFRRNLKFCDVTLQSGQVFVKAHRVVLVAASPYFEAIINEGLQENKELVNCSDIPSDVLLSLVDFLYTDVYRNDVAWEQCDLKEDVMTRIEKRTLKGQRFEIIYVRCSPNPKVDIAVPQPRGDNIFLVEVESLSYKVGGHVAIESSTAQKLMAAAHMTCLDGLVIGCARYLKTQLNTSNALSMLSFAENLGCSKLSECALDYIGEHWTIIAKSKELLELSVIAFIRILSSDRFAPNNEHEVVLAVVRWLEHEPAARAPHCSELVCHLHLGRVPADVLDEMWRNVEDTRVAEGLHLSKKNTAATFGSSINHTASYSSVTVFIFLQAAITNASARSRGAFYVVRNHRISKYDTQKKVWEDLVPMIACRHNLGLAALGDRLYFVGGQSKEEHLRSGEAYDRNTNTWSPIASLNEGRSHFALAALKGKLYAFGGYGDNGELSSVEVYDPRTDVWLRAGDLPQAMADLRAVTYNGAIYVMDRQLLLRYQPSAEPHDEWHTCTEINAERTFCPAVLGDHLYVMGGNGWTDFLDTVLRYSFATDQWETTTPISTGLENYVAGAAGDVLFVLGDGRFEMYDAYVKRWTLDIEAPDTRDITDCIWVQW</sequence>
<evidence type="ECO:0000256" key="4">
    <source>
        <dbReference type="ARBA" id="ARBA00022737"/>
    </source>
</evidence>
<name>A0A4C1WLF5_EUMVA</name>
<dbReference type="PANTHER" id="PTHR24412">
    <property type="entry name" value="KELCH PROTEIN"/>
    <property type="match status" value="1"/>
</dbReference>
<evidence type="ECO:0000256" key="3">
    <source>
        <dbReference type="ARBA" id="ARBA00022441"/>
    </source>
</evidence>
<dbReference type="GO" id="GO:0003779">
    <property type="term" value="F:actin binding"/>
    <property type="evidence" value="ECO:0007669"/>
    <property type="project" value="UniProtKB-KW"/>
</dbReference>
<dbReference type="STRING" id="151549.A0A4C1WLF5"/>
<evidence type="ECO:0000313" key="10">
    <source>
        <dbReference type="Proteomes" id="UP000299102"/>
    </source>
</evidence>
<gene>
    <name evidence="9" type="primary">KLHL17</name>
    <name evidence="9" type="ORF">EVAR_34118_1</name>
</gene>
<dbReference type="InterPro" id="IPR000210">
    <property type="entry name" value="BTB/POZ_dom"/>
</dbReference>
<dbReference type="SMART" id="SM00225">
    <property type="entry name" value="BTB"/>
    <property type="match status" value="1"/>
</dbReference>
<dbReference type="Pfam" id="PF07707">
    <property type="entry name" value="BACK"/>
    <property type="match status" value="1"/>
</dbReference>
<dbReference type="InterPro" id="IPR015915">
    <property type="entry name" value="Kelch-typ_b-propeller"/>
</dbReference>
<dbReference type="Proteomes" id="UP000299102">
    <property type="component" value="Unassembled WGS sequence"/>
</dbReference>
<evidence type="ECO:0000256" key="7">
    <source>
        <dbReference type="ARBA" id="ARBA00043912"/>
    </source>
</evidence>
<dbReference type="UniPathway" id="UPA00143"/>
<feature type="domain" description="BTB" evidence="8">
    <location>
        <begin position="29"/>
        <end position="89"/>
    </location>
</feature>
<comment type="pathway">
    <text evidence="1">Protein modification; protein ubiquitination.</text>
</comment>
<dbReference type="InterPro" id="IPR006652">
    <property type="entry name" value="Kelch_1"/>
</dbReference>
<proteinExistence type="predicted"/>
<dbReference type="InterPro" id="IPR011705">
    <property type="entry name" value="BACK"/>
</dbReference>
<dbReference type="InterPro" id="IPR017096">
    <property type="entry name" value="BTB-kelch_protein"/>
</dbReference>
<dbReference type="PROSITE" id="PS50097">
    <property type="entry name" value="BTB"/>
    <property type="match status" value="1"/>
</dbReference>
<dbReference type="SUPFAM" id="SSF117281">
    <property type="entry name" value="Kelch motif"/>
    <property type="match status" value="1"/>
</dbReference>
<protein>
    <recommendedName>
        <fullName evidence="2">Kelch-like protein diablo</fullName>
    </recommendedName>
</protein>